<comment type="subcellular location">
    <subcellularLocation>
        <location evidence="1">Cell inner membrane</location>
        <topology evidence="1">Multi-pass membrane protein</topology>
    </subcellularLocation>
    <subcellularLocation>
        <location evidence="8">Cell membrane</location>
        <topology evidence="8">Multi-pass membrane protein</topology>
    </subcellularLocation>
</comment>
<feature type="transmembrane region" description="Helical" evidence="8">
    <location>
        <begin position="179"/>
        <end position="205"/>
    </location>
</feature>
<proteinExistence type="inferred from homology"/>
<evidence type="ECO:0000256" key="5">
    <source>
        <dbReference type="ARBA" id="ARBA00022692"/>
    </source>
</evidence>
<dbReference type="AlphaFoldDB" id="A0A917PHX8"/>
<feature type="transmembrane region" description="Helical" evidence="8">
    <location>
        <begin position="438"/>
        <end position="460"/>
    </location>
</feature>
<reference evidence="10" key="1">
    <citation type="journal article" date="2014" name="Int. J. Syst. Evol. Microbiol.">
        <title>Complete genome sequence of Corynebacterium casei LMG S-19264T (=DSM 44701T), isolated from a smear-ripened cheese.</title>
        <authorList>
            <consortium name="US DOE Joint Genome Institute (JGI-PGF)"/>
            <person name="Walter F."/>
            <person name="Albersmeier A."/>
            <person name="Kalinowski J."/>
            <person name="Ruckert C."/>
        </authorList>
    </citation>
    <scope>NUCLEOTIDE SEQUENCE</scope>
    <source>
        <strain evidence="10">JCM 30078</strain>
    </source>
</reference>
<comment type="similarity">
    <text evidence="8">Belongs to the binding-protein-dependent transport system permease family.</text>
</comment>
<feature type="domain" description="ABC transmembrane type-1" evidence="9">
    <location>
        <begin position="324"/>
        <end position="515"/>
    </location>
</feature>
<evidence type="ECO:0000256" key="4">
    <source>
        <dbReference type="ARBA" id="ARBA00022519"/>
    </source>
</evidence>
<feature type="transmembrane region" description="Helical" evidence="8">
    <location>
        <begin position="105"/>
        <end position="128"/>
    </location>
</feature>
<evidence type="ECO:0000256" key="2">
    <source>
        <dbReference type="ARBA" id="ARBA00022448"/>
    </source>
</evidence>
<evidence type="ECO:0000256" key="1">
    <source>
        <dbReference type="ARBA" id="ARBA00004429"/>
    </source>
</evidence>
<keyword evidence="11" id="KW-1185">Reference proteome</keyword>
<comment type="caution">
    <text evidence="10">The sequence shown here is derived from an EMBL/GenBank/DDBJ whole genome shotgun (WGS) entry which is preliminary data.</text>
</comment>
<dbReference type="SUPFAM" id="SSF161098">
    <property type="entry name" value="MetI-like"/>
    <property type="match status" value="2"/>
</dbReference>
<evidence type="ECO:0000256" key="3">
    <source>
        <dbReference type="ARBA" id="ARBA00022475"/>
    </source>
</evidence>
<keyword evidence="6 8" id="KW-1133">Transmembrane helix</keyword>
<feature type="transmembrane region" description="Helical" evidence="8">
    <location>
        <begin position="493"/>
        <end position="513"/>
    </location>
</feature>
<gene>
    <name evidence="10" type="primary">hitB</name>
    <name evidence="10" type="ORF">GCM10009304_01830</name>
</gene>
<evidence type="ECO:0000313" key="11">
    <source>
        <dbReference type="Proteomes" id="UP000635983"/>
    </source>
</evidence>
<evidence type="ECO:0000313" key="10">
    <source>
        <dbReference type="EMBL" id="GGJ79637.1"/>
    </source>
</evidence>
<protein>
    <submittedName>
        <fullName evidence="10">Iron (III)-transporter permease HitB</fullName>
    </submittedName>
</protein>
<dbReference type="Gene3D" id="1.10.3720.10">
    <property type="entry name" value="MetI-like"/>
    <property type="match status" value="2"/>
</dbReference>
<feature type="transmembrane region" description="Helical" evidence="8">
    <location>
        <begin position="286"/>
        <end position="308"/>
    </location>
</feature>
<feature type="transmembrane region" description="Helical" evidence="8">
    <location>
        <begin position="390"/>
        <end position="409"/>
    </location>
</feature>
<keyword evidence="2 8" id="KW-0813">Transport</keyword>
<dbReference type="InterPro" id="IPR000515">
    <property type="entry name" value="MetI-like"/>
</dbReference>
<dbReference type="Proteomes" id="UP000635983">
    <property type="component" value="Unassembled WGS sequence"/>
</dbReference>
<evidence type="ECO:0000256" key="6">
    <source>
        <dbReference type="ARBA" id="ARBA00022989"/>
    </source>
</evidence>
<keyword evidence="3" id="KW-1003">Cell membrane</keyword>
<dbReference type="PANTHER" id="PTHR43357:SF3">
    <property type="entry name" value="FE(3+)-TRANSPORT SYSTEM PERMEASE PROTEIN FBPB 2"/>
    <property type="match status" value="1"/>
</dbReference>
<keyword evidence="7 8" id="KW-0472">Membrane</keyword>
<dbReference type="EMBL" id="BMPO01000001">
    <property type="protein sequence ID" value="GGJ79637.1"/>
    <property type="molecule type" value="Genomic_DNA"/>
</dbReference>
<feature type="transmembrane region" description="Helical" evidence="8">
    <location>
        <begin position="362"/>
        <end position="384"/>
    </location>
</feature>
<evidence type="ECO:0000259" key="9">
    <source>
        <dbReference type="PROSITE" id="PS50928"/>
    </source>
</evidence>
<feature type="transmembrane region" description="Helical" evidence="8">
    <location>
        <begin position="25"/>
        <end position="47"/>
    </location>
</feature>
<dbReference type="PANTHER" id="PTHR43357">
    <property type="entry name" value="INNER MEMBRANE ABC TRANSPORTER PERMEASE PROTEIN YDCV"/>
    <property type="match status" value="1"/>
</dbReference>
<dbReference type="GO" id="GO:0005886">
    <property type="term" value="C:plasma membrane"/>
    <property type="evidence" value="ECO:0007669"/>
    <property type="project" value="UniProtKB-SubCell"/>
</dbReference>
<evidence type="ECO:0000256" key="8">
    <source>
        <dbReference type="RuleBase" id="RU363032"/>
    </source>
</evidence>
<evidence type="ECO:0000256" key="7">
    <source>
        <dbReference type="ARBA" id="ARBA00023136"/>
    </source>
</evidence>
<feature type="transmembrane region" description="Helical" evidence="8">
    <location>
        <begin position="134"/>
        <end position="158"/>
    </location>
</feature>
<name>A0A917PHX8_9PSED</name>
<feature type="transmembrane region" description="Helical" evidence="8">
    <location>
        <begin position="328"/>
        <end position="350"/>
    </location>
</feature>
<dbReference type="InterPro" id="IPR035906">
    <property type="entry name" value="MetI-like_sf"/>
</dbReference>
<feature type="domain" description="ABC transmembrane type-1" evidence="9">
    <location>
        <begin position="70"/>
        <end position="251"/>
    </location>
</feature>
<organism evidence="10 11">
    <name type="scientific">Pseudomonas matsuisoli</name>
    <dbReference type="NCBI Taxonomy" id="1515666"/>
    <lineage>
        <taxon>Bacteria</taxon>
        <taxon>Pseudomonadati</taxon>
        <taxon>Pseudomonadota</taxon>
        <taxon>Gammaproteobacteria</taxon>
        <taxon>Pseudomonadales</taxon>
        <taxon>Pseudomonadaceae</taxon>
        <taxon>Pseudomonas</taxon>
    </lineage>
</organism>
<dbReference type="Pfam" id="PF00528">
    <property type="entry name" value="BPD_transp_1"/>
    <property type="match status" value="2"/>
</dbReference>
<feature type="transmembrane region" description="Helical" evidence="8">
    <location>
        <begin position="235"/>
        <end position="254"/>
    </location>
</feature>
<dbReference type="PROSITE" id="PS50928">
    <property type="entry name" value="ABC_TM1"/>
    <property type="match status" value="2"/>
</dbReference>
<reference evidence="10" key="2">
    <citation type="submission" date="2020-09" db="EMBL/GenBank/DDBJ databases">
        <authorList>
            <person name="Sun Q."/>
            <person name="Ohkuma M."/>
        </authorList>
    </citation>
    <scope>NUCLEOTIDE SEQUENCE</scope>
    <source>
        <strain evidence="10">JCM 30078</strain>
    </source>
</reference>
<dbReference type="RefSeq" id="WP_188981261.1">
    <property type="nucleotide sequence ID" value="NZ_BMPO01000001.1"/>
</dbReference>
<dbReference type="CDD" id="cd06261">
    <property type="entry name" value="TM_PBP2"/>
    <property type="match status" value="2"/>
</dbReference>
<sequence>MLNQASVLAEAPVSGRARVARRPPIWLQLPVLLVGIVAALPLLFVIVRTWESGWQSAWRLLWRPFVGGLLVNTLMLLVLVTALCAVIGLALAWCMERSDLRGRRYWNVLLCLPFAIPAFVSSFTWISIGPEFEGLGGAVMIMTLSKYPVVYLPVAAALRSLDASLEESARMLGYDRRTAFWRVTFPLLKPTLLGTSLLVALHMLIEFAALSILRFQTFTTAIYQQFELEFSSTQAAMLSAVLLAMCLVLLWMEIRLRGRGFARIGQGVARKPASVSLGRWQWVVQAMLLALVTVGCVIPLVMLGYWVAEGTSASFPLARIGETLGASLYLSLGGALLSCALALPVGFVVVRYKGRFAQAAERLPYLLQAVPGLVVALSLVFVALSYVPALYQTTLLLLVAYALLFMPMAQAPIRTALEKASPQLEEAARTLGCKPLTAFLKVTLPIVFPAIAAGFVLVFLDTLKELTATLVLGPTGLDTLATAFWSHTTVLEYAAAAPYAALIVLVSGLPVYLMTARKVRRRLD</sequence>
<keyword evidence="4" id="KW-0997">Cell inner membrane</keyword>
<feature type="transmembrane region" description="Helical" evidence="8">
    <location>
        <begin position="67"/>
        <end position="93"/>
    </location>
</feature>
<keyword evidence="5 8" id="KW-0812">Transmembrane</keyword>
<dbReference type="GO" id="GO:0055085">
    <property type="term" value="P:transmembrane transport"/>
    <property type="evidence" value="ECO:0007669"/>
    <property type="project" value="InterPro"/>
</dbReference>
<accession>A0A917PHX8</accession>